<accession>A0A3N1H3S3</accession>
<dbReference type="Proteomes" id="UP000268727">
    <property type="component" value="Unassembled WGS sequence"/>
</dbReference>
<dbReference type="AlphaFoldDB" id="A0A3N1H3S3"/>
<dbReference type="EMBL" id="RJKM01000001">
    <property type="protein sequence ID" value="ROP37155.1"/>
    <property type="molecule type" value="Genomic_DNA"/>
</dbReference>
<dbReference type="InterPro" id="IPR042099">
    <property type="entry name" value="ANL_N_sf"/>
</dbReference>
<comment type="caution">
    <text evidence="2">The sequence shown here is derived from an EMBL/GenBank/DDBJ whole genome shotgun (WGS) entry which is preliminary data.</text>
</comment>
<protein>
    <submittedName>
        <fullName evidence="2">Amino acid adenylation domain-containing protein</fullName>
    </submittedName>
</protein>
<dbReference type="PANTHER" id="PTHR43767">
    <property type="entry name" value="LONG-CHAIN-FATTY-ACID--COA LIGASE"/>
    <property type="match status" value="1"/>
</dbReference>
<dbReference type="PANTHER" id="PTHR43767:SF1">
    <property type="entry name" value="NONRIBOSOMAL PEPTIDE SYNTHASE PES1 (EUROFUNG)-RELATED"/>
    <property type="match status" value="1"/>
</dbReference>
<dbReference type="GO" id="GO:0016878">
    <property type="term" value="F:acid-thiol ligase activity"/>
    <property type="evidence" value="ECO:0007669"/>
    <property type="project" value="UniProtKB-ARBA"/>
</dbReference>
<sequence length="495" mass="52897">MTLLHTILDEAVSAAPDAAAVRDGDGAWTYARLGEVGDVLAEWLRERGVTAGDRVVAHARPSRHLIALMYATSRAGAVFVPLNPEMRAFHLRSVLDNADPRLVVADDDARLRPLTSAEVCGTGALRRATERTSRPGGRADRPGGVTPDDVALLIYTSGSTATPKAVVSPHAQVVFAASAINEVLGYRPGDVVYSALPLSFDYGLYQSLLCCLGRCELVLGDGADLAAIRRMRAVGATVVPLVPSLATLLTALAGRDPGAPPPVRLITSTGAVLPRATIDALRESFPSARVVRQFGQTECKRITIMPPEQDRERPDSVGLPLPGTAVRVVDADGVALPAGQTGEIVVEGPHLMRGYWREPELTARAFRRDPATGSPRLHTGDHGHLDDDGYLYFGGRRDAVFKRRGTRMSTVEIEAAAMDVPGVRAAAVLRPTADRDLTLFVDSDLAPQAVLRELAARLEPAKVPAACHRVADFPLTPHGKHATAELELLLDRMPT</sequence>
<dbReference type="Pfam" id="PF00501">
    <property type="entry name" value="AMP-binding"/>
    <property type="match status" value="1"/>
</dbReference>
<dbReference type="InterPro" id="IPR050237">
    <property type="entry name" value="ATP-dep_AMP-bd_enzyme"/>
</dbReference>
<name>A0A3N1H3S3_9PSEU</name>
<evidence type="ECO:0000259" key="1">
    <source>
        <dbReference type="Pfam" id="PF00501"/>
    </source>
</evidence>
<dbReference type="InterPro" id="IPR000873">
    <property type="entry name" value="AMP-dep_synth/lig_dom"/>
</dbReference>
<dbReference type="InterPro" id="IPR045851">
    <property type="entry name" value="AMP-bd_C_sf"/>
</dbReference>
<dbReference type="RefSeq" id="WP_123743002.1">
    <property type="nucleotide sequence ID" value="NZ_RJKM01000001.1"/>
</dbReference>
<dbReference type="Gene3D" id="3.40.50.12780">
    <property type="entry name" value="N-terminal domain of ligase-like"/>
    <property type="match status" value="1"/>
</dbReference>
<evidence type="ECO:0000313" key="3">
    <source>
        <dbReference type="Proteomes" id="UP000268727"/>
    </source>
</evidence>
<reference evidence="2 3" key="1">
    <citation type="submission" date="2018-11" db="EMBL/GenBank/DDBJ databases">
        <title>Sequencing the genomes of 1000 actinobacteria strains.</title>
        <authorList>
            <person name="Klenk H.-P."/>
        </authorList>
    </citation>
    <scope>NUCLEOTIDE SEQUENCE [LARGE SCALE GENOMIC DNA]</scope>
    <source>
        <strain evidence="2 3">DSM 44231</strain>
    </source>
</reference>
<organism evidence="2 3">
    <name type="scientific">Saccharothrix texasensis</name>
    <dbReference type="NCBI Taxonomy" id="103734"/>
    <lineage>
        <taxon>Bacteria</taxon>
        <taxon>Bacillati</taxon>
        <taxon>Actinomycetota</taxon>
        <taxon>Actinomycetes</taxon>
        <taxon>Pseudonocardiales</taxon>
        <taxon>Pseudonocardiaceae</taxon>
        <taxon>Saccharothrix</taxon>
    </lineage>
</organism>
<gene>
    <name evidence="2" type="ORF">EDD40_2443</name>
</gene>
<dbReference type="OrthoDB" id="2472181at2"/>
<keyword evidence="3" id="KW-1185">Reference proteome</keyword>
<feature type="domain" description="AMP-dependent synthetase/ligase" evidence="1">
    <location>
        <begin position="9"/>
        <end position="356"/>
    </location>
</feature>
<dbReference type="Gene3D" id="3.30.300.30">
    <property type="match status" value="1"/>
</dbReference>
<dbReference type="SUPFAM" id="SSF56801">
    <property type="entry name" value="Acetyl-CoA synthetase-like"/>
    <property type="match status" value="1"/>
</dbReference>
<evidence type="ECO:0000313" key="2">
    <source>
        <dbReference type="EMBL" id="ROP37155.1"/>
    </source>
</evidence>
<proteinExistence type="predicted"/>